<evidence type="ECO:0000256" key="4">
    <source>
        <dbReference type="ARBA" id="ARBA00022777"/>
    </source>
</evidence>
<dbReference type="SMART" id="SM00387">
    <property type="entry name" value="HATPase_c"/>
    <property type="match status" value="1"/>
</dbReference>
<feature type="transmembrane region" description="Helical" evidence="8">
    <location>
        <begin position="9"/>
        <end position="29"/>
    </location>
</feature>
<proteinExistence type="predicted"/>
<feature type="domain" description="HAMP" evidence="9">
    <location>
        <begin position="317"/>
        <end position="371"/>
    </location>
</feature>
<evidence type="ECO:0000313" key="11">
    <source>
        <dbReference type="Proteomes" id="UP000730618"/>
    </source>
</evidence>
<gene>
    <name evidence="10" type="ORF">PAECIP111802_04078</name>
</gene>
<name>A0ABM8VL02_9BACL</name>
<keyword evidence="7" id="KW-0175">Coiled coil</keyword>
<protein>
    <recommendedName>
        <fullName evidence="9">HAMP domain-containing protein</fullName>
    </recommendedName>
</protein>
<evidence type="ECO:0000256" key="8">
    <source>
        <dbReference type="SAM" id="Phobius"/>
    </source>
</evidence>
<dbReference type="InterPro" id="IPR033479">
    <property type="entry name" value="dCache_1"/>
</dbReference>
<dbReference type="RefSeq" id="WP_218100365.1">
    <property type="nucleotide sequence ID" value="NZ_CAJVCE010000011.1"/>
</dbReference>
<organism evidence="10 11">
    <name type="scientific">Paenibacillus allorhizosphaerae</name>
    <dbReference type="NCBI Taxonomy" id="2849866"/>
    <lineage>
        <taxon>Bacteria</taxon>
        <taxon>Bacillati</taxon>
        <taxon>Bacillota</taxon>
        <taxon>Bacilli</taxon>
        <taxon>Bacillales</taxon>
        <taxon>Paenibacillaceae</taxon>
        <taxon>Paenibacillus</taxon>
    </lineage>
</organism>
<dbReference type="PANTHER" id="PTHR34220:SF7">
    <property type="entry name" value="SENSOR HISTIDINE KINASE YPDA"/>
    <property type="match status" value="1"/>
</dbReference>
<comment type="subcellular location">
    <subcellularLocation>
        <location evidence="1">Cell membrane</location>
        <topology evidence="1">Multi-pass membrane protein</topology>
    </subcellularLocation>
</comment>
<evidence type="ECO:0000256" key="6">
    <source>
        <dbReference type="ARBA" id="ARBA00023136"/>
    </source>
</evidence>
<comment type="caution">
    <text evidence="10">The sequence shown here is derived from an EMBL/GenBank/DDBJ whole genome shotgun (WGS) entry which is preliminary data.</text>
</comment>
<evidence type="ECO:0000259" key="9">
    <source>
        <dbReference type="PROSITE" id="PS50885"/>
    </source>
</evidence>
<evidence type="ECO:0000256" key="2">
    <source>
        <dbReference type="ARBA" id="ARBA00022475"/>
    </source>
</evidence>
<reference evidence="10 11" key="1">
    <citation type="submission" date="2021-06" db="EMBL/GenBank/DDBJ databases">
        <authorList>
            <person name="Criscuolo A."/>
        </authorList>
    </citation>
    <scope>NUCLEOTIDE SEQUENCE [LARGE SCALE GENOMIC DNA]</scope>
    <source>
        <strain evidence="11">CIP 111802</strain>
    </source>
</reference>
<sequence>MKGSLSRKLAIYFLVVIVLSLASVGVVTYTRSSKELNEQSSRHMAQIANNAMYQTDLYFQNYERSMASLLSNQDIKQFVDQSSRLEGYDYYSYFSSIREYGMRPIFIRSPEILDIYIISYAGNSIHAFNGVMDRSFTQNEMEQRLAMLKEKTKDNGSLSAINASIIPEWKNGVITLARKIRGRTSPEYNGILAFEVQSKELSTLWGGIDLGQGGYFFIVDEAGEIVYHPKSEMIGTRVPENIGRKIAESDLQTFESEGEHEKRMFVSRKSDYSGWTLVVSMPMDELKRPIAGIRTTTLGIGLVTLVLAIWLSQRFGRSITRPIRVLKNGMRQTEKGNWVTIPVQHHEPKDEIDELTFRYNLMVKRLSELVKQVYEAELQNRETRLERQKAEFQSLQLQINPHFLYNTLETIACYAALKDSEEITEIVKAMAYMLRYSVQTNLEEITVANELKHVLTYMVIMKHRFDHPFEIDAVVPPKYLLHKMVRLTLQPLVENVFQHAFPDGVEPHHYIRIDAGEDDNTFWVSLEDNGVGIPPDKLAELNERLNTYRLTDEGDKNEKVTGGIGIVNVHRRIQMVFGEEYGLRITSKEGAGTKMYMVMPQSRPV</sequence>
<dbReference type="Pfam" id="PF06580">
    <property type="entry name" value="His_kinase"/>
    <property type="match status" value="1"/>
</dbReference>
<keyword evidence="2" id="KW-1003">Cell membrane</keyword>
<dbReference type="InterPro" id="IPR050640">
    <property type="entry name" value="Bact_2-comp_sensor_kinase"/>
</dbReference>
<keyword evidence="11" id="KW-1185">Reference proteome</keyword>
<dbReference type="InterPro" id="IPR010559">
    <property type="entry name" value="Sig_transdc_His_kin_internal"/>
</dbReference>
<evidence type="ECO:0000256" key="1">
    <source>
        <dbReference type="ARBA" id="ARBA00004651"/>
    </source>
</evidence>
<keyword evidence="6 8" id="KW-0472">Membrane</keyword>
<dbReference type="InterPro" id="IPR003660">
    <property type="entry name" value="HAMP_dom"/>
</dbReference>
<dbReference type="Pfam" id="PF02743">
    <property type="entry name" value="dCache_1"/>
    <property type="match status" value="1"/>
</dbReference>
<keyword evidence="5 8" id="KW-1133">Transmembrane helix</keyword>
<evidence type="ECO:0000256" key="3">
    <source>
        <dbReference type="ARBA" id="ARBA00022692"/>
    </source>
</evidence>
<dbReference type="Proteomes" id="UP000730618">
    <property type="component" value="Unassembled WGS sequence"/>
</dbReference>
<dbReference type="CDD" id="cd12912">
    <property type="entry name" value="PDC2_MCP_like"/>
    <property type="match status" value="1"/>
</dbReference>
<evidence type="ECO:0000256" key="5">
    <source>
        <dbReference type="ARBA" id="ARBA00022989"/>
    </source>
</evidence>
<keyword evidence="3 8" id="KW-0812">Transmembrane</keyword>
<evidence type="ECO:0000313" key="10">
    <source>
        <dbReference type="EMBL" id="CAG7647846.1"/>
    </source>
</evidence>
<accession>A0ABM8VL02</accession>
<keyword evidence="4" id="KW-0418">Kinase</keyword>
<dbReference type="CDD" id="cd06225">
    <property type="entry name" value="HAMP"/>
    <property type="match status" value="1"/>
</dbReference>
<evidence type="ECO:0000256" key="7">
    <source>
        <dbReference type="SAM" id="Coils"/>
    </source>
</evidence>
<dbReference type="InterPro" id="IPR003594">
    <property type="entry name" value="HATPase_dom"/>
</dbReference>
<feature type="coiled-coil region" evidence="7">
    <location>
        <begin position="371"/>
        <end position="398"/>
    </location>
</feature>
<dbReference type="Pfam" id="PF00672">
    <property type="entry name" value="HAMP"/>
    <property type="match status" value="1"/>
</dbReference>
<keyword evidence="4" id="KW-0808">Transferase</keyword>
<dbReference type="EMBL" id="CAJVCE010000011">
    <property type="protein sequence ID" value="CAG7647846.1"/>
    <property type="molecule type" value="Genomic_DNA"/>
</dbReference>
<dbReference type="PANTHER" id="PTHR34220">
    <property type="entry name" value="SENSOR HISTIDINE KINASE YPDA"/>
    <property type="match status" value="1"/>
</dbReference>
<feature type="transmembrane region" description="Helical" evidence="8">
    <location>
        <begin position="291"/>
        <end position="311"/>
    </location>
</feature>
<dbReference type="PROSITE" id="PS50885">
    <property type="entry name" value="HAMP"/>
    <property type="match status" value="1"/>
</dbReference>
<dbReference type="Pfam" id="PF02518">
    <property type="entry name" value="HATPase_c"/>
    <property type="match status" value="1"/>
</dbReference>
<dbReference type="SMART" id="SM00304">
    <property type="entry name" value="HAMP"/>
    <property type="match status" value="1"/>
</dbReference>